<gene>
    <name evidence="1" type="ORF">F383_32430</name>
</gene>
<dbReference type="Proteomes" id="UP000032142">
    <property type="component" value="Unassembled WGS sequence"/>
</dbReference>
<comment type="caution">
    <text evidence="1">The sequence shown here is derived from an EMBL/GenBank/DDBJ whole genome shotgun (WGS) entry which is preliminary data.</text>
</comment>
<protein>
    <submittedName>
        <fullName evidence="1">Uncharacterized protein</fullName>
    </submittedName>
</protein>
<name>A0A0B0N3Q1_GOSAR</name>
<reference evidence="2" key="1">
    <citation type="submission" date="2014-09" db="EMBL/GenBank/DDBJ databases">
        <authorList>
            <person name="Mudge J."/>
            <person name="Ramaraj T."/>
            <person name="Lindquist I.E."/>
            <person name="Bharti A.K."/>
            <person name="Sundararajan A."/>
            <person name="Cameron C.T."/>
            <person name="Woodward J.E."/>
            <person name="May G.D."/>
            <person name="Brubaker C."/>
            <person name="Broadhvest J."/>
            <person name="Wilkins T.A."/>
        </authorList>
    </citation>
    <scope>NUCLEOTIDE SEQUENCE</scope>
    <source>
        <strain evidence="2">cv. AKA8401</strain>
    </source>
</reference>
<accession>A0A0B0N3Q1</accession>
<evidence type="ECO:0000313" key="1">
    <source>
        <dbReference type="EMBL" id="KHG06479.1"/>
    </source>
</evidence>
<evidence type="ECO:0000313" key="2">
    <source>
        <dbReference type="Proteomes" id="UP000032142"/>
    </source>
</evidence>
<organism evidence="1 2">
    <name type="scientific">Gossypium arboreum</name>
    <name type="common">Tree cotton</name>
    <name type="synonym">Gossypium nanking</name>
    <dbReference type="NCBI Taxonomy" id="29729"/>
    <lineage>
        <taxon>Eukaryota</taxon>
        <taxon>Viridiplantae</taxon>
        <taxon>Streptophyta</taxon>
        <taxon>Embryophyta</taxon>
        <taxon>Tracheophyta</taxon>
        <taxon>Spermatophyta</taxon>
        <taxon>Magnoliopsida</taxon>
        <taxon>eudicotyledons</taxon>
        <taxon>Gunneridae</taxon>
        <taxon>Pentapetalae</taxon>
        <taxon>rosids</taxon>
        <taxon>malvids</taxon>
        <taxon>Malvales</taxon>
        <taxon>Malvaceae</taxon>
        <taxon>Malvoideae</taxon>
        <taxon>Gossypium</taxon>
    </lineage>
</organism>
<sequence length="15" mass="1940">MCWLMKVLRLFCIWP</sequence>
<proteinExistence type="predicted"/>
<dbReference type="EMBL" id="JRRC01452714">
    <property type="protein sequence ID" value="KHG06479.1"/>
    <property type="molecule type" value="Genomic_DNA"/>
</dbReference>
<keyword evidence="2" id="KW-1185">Reference proteome</keyword>